<evidence type="ECO:0000313" key="2">
    <source>
        <dbReference type="Proteomes" id="UP000230002"/>
    </source>
</evidence>
<name>A0A2G8SLL0_9APHY</name>
<protein>
    <submittedName>
        <fullName evidence="1">Uncharacterized protein</fullName>
    </submittedName>
</protein>
<sequence>MSSSSRRSTPSPLPEHNDVLLTPQLLIGALHDLSVRLQSYFPSTVRLVVHGGAIMVLHPLLACRSGTRDVDFLKRSFETEWMARGVTDAGARLATCIKATARKFKLGADWMNSAADVALPMSRDPHGKTFDPIYADAVSAANASINTLFTSPGLVVIGVSWAWSIALKLVRYEKHDPHDIASILRLGHRQRNVKWTRSLLETWLVQMCSAMGYTAYAPWQMDATRQKMRHAIALAYAQDSSPQPQLRPVHVF</sequence>
<proteinExistence type="predicted"/>
<dbReference type="EMBL" id="AYKW01000005">
    <property type="protein sequence ID" value="PIL34630.1"/>
    <property type="molecule type" value="Genomic_DNA"/>
</dbReference>
<organism evidence="1 2">
    <name type="scientific">Ganoderma sinense ZZ0214-1</name>
    <dbReference type="NCBI Taxonomy" id="1077348"/>
    <lineage>
        <taxon>Eukaryota</taxon>
        <taxon>Fungi</taxon>
        <taxon>Dikarya</taxon>
        <taxon>Basidiomycota</taxon>
        <taxon>Agaricomycotina</taxon>
        <taxon>Agaricomycetes</taxon>
        <taxon>Polyporales</taxon>
        <taxon>Polyporaceae</taxon>
        <taxon>Ganoderma</taxon>
    </lineage>
</organism>
<reference evidence="1 2" key="1">
    <citation type="journal article" date="2015" name="Sci. Rep.">
        <title>Chromosome-level genome map provides insights into diverse defense mechanisms in the medicinal fungus Ganoderma sinense.</title>
        <authorList>
            <person name="Zhu Y."/>
            <person name="Xu J."/>
            <person name="Sun C."/>
            <person name="Zhou S."/>
            <person name="Xu H."/>
            <person name="Nelson D.R."/>
            <person name="Qian J."/>
            <person name="Song J."/>
            <person name="Luo H."/>
            <person name="Xiang L."/>
            <person name="Li Y."/>
            <person name="Xu Z."/>
            <person name="Ji A."/>
            <person name="Wang L."/>
            <person name="Lu S."/>
            <person name="Hayward A."/>
            <person name="Sun W."/>
            <person name="Li X."/>
            <person name="Schwartz D.C."/>
            <person name="Wang Y."/>
            <person name="Chen S."/>
        </authorList>
    </citation>
    <scope>NUCLEOTIDE SEQUENCE [LARGE SCALE GENOMIC DNA]</scope>
    <source>
        <strain evidence="1 2">ZZ0214-1</strain>
    </source>
</reference>
<evidence type="ECO:0000313" key="1">
    <source>
        <dbReference type="EMBL" id="PIL34630.1"/>
    </source>
</evidence>
<dbReference type="Proteomes" id="UP000230002">
    <property type="component" value="Unassembled WGS sequence"/>
</dbReference>
<gene>
    <name evidence="1" type="ORF">GSI_03409</name>
</gene>
<accession>A0A2G8SLL0</accession>
<comment type="caution">
    <text evidence="1">The sequence shown here is derived from an EMBL/GenBank/DDBJ whole genome shotgun (WGS) entry which is preliminary data.</text>
</comment>
<dbReference type="OrthoDB" id="3141838at2759"/>
<dbReference type="AlphaFoldDB" id="A0A2G8SLL0"/>
<dbReference type="STRING" id="1077348.A0A2G8SLL0"/>
<keyword evidence="2" id="KW-1185">Reference proteome</keyword>